<evidence type="ECO:0000259" key="2">
    <source>
        <dbReference type="PROSITE" id="PS50164"/>
    </source>
</evidence>
<dbReference type="Gene3D" id="3.40.1440.10">
    <property type="entry name" value="GIY-YIG endonuclease"/>
    <property type="match status" value="1"/>
</dbReference>
<gene>
    <name evidence="3" type="ORF">ACFSB2_18605</name>
</gene>
<dbReference type="Proteomes" id="UP001597079">
    <property type="component" value="Unassembled WGS sequence"/>
</dbReference>
<dbReference type="InterPro" id="IPR000305">
    <property type="entry name" value="GIY-YIG_endonuc"/>
</dbReference>
<dbReference type="EMBL" id="JBHUCX010000074">
    <property type="protein sequence ID" value="MFD1676688.1"/>
    <property type="molecule type" value="Genomic_DNA"/>
</dbReference>
<evidence type="ECO:0000313" key="3">
    <source>
        <dbReference type="EMBL" id="MFD1676688.1"/>
    </source>
</evidence>
<dbReference type="InterPro" id="IPR050190">
    <property type="entry name" value="UPF0213_domain"/>
</dbReference>
<dbReference type="Pfam" id="PF01541">
    <property type="entry name" value="GIY-YIG"/>
    <property type="match status" value="1"/>
</dbReference>
<proteinExistence type="inferred from homology"/>
<dbReference type="CDD" id="cd10456">
    <property type="entry name" value="GIY-YIG_UPF0213"/>
    <property type="match status" value="1"/>
</dbReference>
<dbReference type="InterPro" id="IPR035901">
    <property type="entry name" value="GIY-YIG_endonuc_sf"/>
</dbReference>
<comment type="caution">
    <text evidence="3">The sequence shown here is derived from an EMBL/GenBank/DDBJ whole genome shotgun (WGS) entry which is preliminary data.</text>
</comment>
<dbReference type="RefSeq" id="WP_377944595.1">
    <property type="nucleotide sequence ID" value="NZ_JBHUCX010000074.1"/>
</dbReference>
<dbReference type="PROSITE" id="PS50164">
    <property type="entry name" value="GIY_YIG"/>
    <property type="match status" value="1"/>
</dbReference>
<name>A0ABW4JNH4_9BACL</name>
<keyword evidence="4" id="KW-1185">Reference proteome</keyword>
<dbReference type="PANTHER" id="PTHR34477:SF1">
    <property type="entry name" value="UPF0213 PROTEIN YHBQ"/>
    <property type="match status" value="1"/>
</dbReference>
<accession>A0ABW4JNH4</accession>
<reference evidence="4" key="1">
    <citation type="journal article" date="2019" name="Int. J. Syst. Evol. Microbiol.">
        <title>The Global Catalogue of Microorganisms (GCM) 10K type strain sequencing project: providing services to taxonomists for standard genome sequencing and annotation.</title>
        <authorList>
            <consortium name="The Broad Institute Genomics Platform"/>
            <consortium name="The Broad Institute Genome Sequencing Center for Infectious Disease"/>
            <person name="Wu L."/>
            <person name="Ma J."/>
        </authorList>
    </citation>
    <scope>NUCLEOTIDE SEQUENCE [LARGE SCALE GENOMIC DNA]</scope>
    <source>
        <strain evidence="4">CGMCC 1.12286</strain>
    </source>
</reference>
<evidence type="ECO:0000313" key="4">
    <source>
        <dbReference type="Proteomes" id="UP001597079"/>
    </source>
</evidence>
<dbReference type="SUPFAM" id="SSF82771">
    <property type="entry name" value="GIY-YIG endonuclease"/>
    <property type="match status" value="1"/>
</dbReference>
<feature type="domain" description="GIY-YIG" evidence="2">
    <location>
        <begin position="1"/>
        <end position="75"/>
    </location>
</feature>
<evidence type="ECO:0000256" key="1">
    <source>
        <dbReference type="ARBA" id="ARBA00007435"/>
    </source>
</evidence>
<sequence>MFYVYVVRCCDGTFYTGYTNDVNHRLTMHNAGRGAKYTKGRTPVELCHVEVYDTKGEALRREYEIKQYSRKRKLLLFQENALDSNNA</sequence>
<protein>
    <submittedName>
        <fullName evidence="3">GIY-YIG nuclease family protein</fullName>
    </submittedName>
</protein>
<organism evidence="3 4">
    <name type="scientific">Alicyclobacillus fodiniaquatilis</name>
    <dbReference type="NCBI Taxonomy" id="1661150"/>
    <lineage>
        <taxon>Bacteria</taxon>
        <taxon>Bacillati</taxon>
        <taxon>Bacillota</taxon>
        <taxon>Bacilli</taxon>
        <taxon>Bacillales</taxon>
        <taxon>Alicyclobacillaceae</taxon>
        <taxon>Alicyclobacillus</taxon>
    </lineage>
</organism>
<comment type="similarity">
    <text evidence="1">Belongs to the UPF0213 family.</text>
</comment>
<dbReference type="PANTHER" id="PTHR34477">
    <property type="entry name" value="UPF0213 PROTEIN YHBQ"/>
    <property type="match status" value="1"/>
</dbReference>